<evidence type="ECO:0000256" key="4">
    <source>
        <dbReference type="ARBA" id="ARBA00023235"/>
    </source>
</evidence>
<dbReference type="EMBL" id="CP090958">
    <property type="protein sequence ID" value="WGW10937.1"/>
    <property type="molecule type" value="Genomic_DNA"/>
</dbReference>
<organism evidence="7 8">
    <name type="scientific">Saxibacter everestensis</name>
    <dbReference type="NCBI Taxonomy" id="2909229"/>
    <lineage>
        <taxon>Bacteria</taxon>
        <taxon>Bacillati</taxon>
        <taxon>Actinomycetota</taxon>
        <taxon>Actinomycetes</taxon>
        <taxon>Micrococcales</taxon>
        <taxon>Brevibacteriaceae</taxon>
        <taxon>Saxibacter</taxon>
    </lineage>
</organism>
<dbReference type="InterPro" id="IPR015890">
    <property type="entry name" value="Chorismate_C"/>
</dbReference>
<keyword evidence="4 7" id="KW-0413">Isomerase</keyword>
<comment type="similarity">
    <text evidence="2">Belongs to the isochorismate synthase family.</text>
</comment>
<dbReference type="PANTHER" id="PTHR42839:SF2">
    <property type="entry name" value="ISOCHORISMATE SYNTHASE ENTC"/>
    <property type="match status" value="1"/>
</dbReference>
<evidence type="ECO:0000313" key="8">
    <source>
        <dbReference type="Proteomes" id="UP001209083"/>
    </source>
</evidence>
<evidence type="ECO:0000259" key="6">
    <source>
        <dbReference type="Pfam" id="PF00425"/>
    </source>
</evidence>
<dbReference type="GO" id="GO:0008909">
    <property type="term" value="F:isochorismate synthase activity"/>
    <property type="evidence" value="ECO:0007669"/>
    <property type="project" value="UniProtKB-EC"/>
</dbReference>
<dbReference type="Proteomes" id="UP001209083">
    <property type="component" value="Chromosome"/>
</dbReference>
<accession>A0ABY8QPN7</accession>
<evidence type="ECO:0000313" key="7">
    <source>
        <dbReference type="EMBL" id="WGW10937.1"/>
    </source>
</evidence>
<comment type="catalytic activity">
    <reaction evidence="1">
        <text>chorismate = isochorismate</text>
        <dbReference type="Rhea" id="RHEA:18985"/>
        <dbReference type="ChEBI" id="CHEBI:29748"/>
        <dbReference type="ChEBI" id="CHEBI:29780"/>
        <dbReference type="EC" id="5.4.4.2"/>
    </reaction>
</comment>
<keyword evidence="8" id="KW-1185">Reference proteome</keyword>
<gene>
    <name evidence="7" type="ORF">LWF01_12575</name>
</gene>
<evidence type="ECO:0000256" key="1">
    <source>
        <dbReference type="ARBA" id="ARBA00000799"/>
    </source>
</evidence>
<reference evidence="7 8" key="1">
    <citation type="submission" date="2023-05" db="EMBL/GenBank/DDBJ databases">
        <title>Lithophilousrod everest ZFBP1038 complete genpme.</title>
        <authorList>
            <person name="Tian M."/>
        </authorList>
    </citation>
    <scope>NUCLEOTIDE SEQUENCE [LARGE SCALE GENOMIC DNA]</scope>
    <source>
        <strain evidence="7 8">ZFBP1038</strain>
    </source>
</reference>
<dbReference type="InterPro" id="IPR004561">
    <property type="entry name" value="IsoChor_synthase"/>
</dbReference>
<protein>
    <recommendedName>
        <fullName evidence="3">isochorismate synthase</fullName>
        <ecNumber evidence="3">5.4.4.2</ecNumber>
    </recommendedName>
    <alternativeName>
        <fullName evidence="5">Isochorismate mutase</fullName>
    </alternativeName>
</protein>
<evidence type="ECO:0000256" key="3">
    <source>
        <dbReference type="ARBA" id="ARBA00012824"/>
    </source>
</evidence>
<dbReference type="RefSeq" id="WP_349637719.1">
    <property type="nucleotide sequence ID" value="NZ_CP090958.1"/>
</dbReference>
<name>A0ABY8QPN7_9MICO</name>
<dbReference type="SUPFAM" id="SSF56322">
    <property type="entry name" value="ADC synthase"/>
    <property type="match status" value="1"/>
</dbReference>
<evidence type="ECO:0000256" key="2">
    <source>
        <dbReference type="ARBA" id="ARBA00005297"/>
    </source>
</evidence>
<dbReference type="NCBIfam" id="TIGR00543">
    <property type="entry name" value="isochor_syn"/>
    <property type="match status" value="1"/>
</dbReference>
<proteinExistence type="inferred from homology"/>
<evidence type="ECO:0000256" key="5">
    <source>
        <dbReference type="ARBA" id="ARBA00041564"/>
    </source>
</evidence>
<dbReference type="EC" id="5.4.4.2" evidence="3"/>
<sequence>MTVSASAPSATLRAHSYFVDGLAQHSDSPLGSELPTTPADFLSRLATSGITAWVRGHSGLVGWGECTRIETAGPDRFAAADAAWRQLVAAGSVRDEVRLPGSGAIAFGSFTFADDSEQSSVLIVPRLLLGRYQGRVWLTVMSLTTDEAAATANPLNSHRPLSQHNPLRKPEAVTVRTGSLDEAGWQDAVVRVVERLRAGDAEKAVLARDVFARAAEPIDVRYVLGVLNATYPSCWTFHIDGLLGATPELLISSHRGEVRSRVLAGTYRTTGDRDADVDAARVVLSAHKDSSEHRYAIDSLTAALRPLCSTLDVDPEPFMLELANVIHLASDAHGELTQDADGSRPSSLAVAATVHPTAAVGGTPTGDAVRIIADEEGMDRGRYSGPVGWMDGNGDGEWAIALRCGQFTSEARDELRLFAGCGIVADSEPGSELEESTAKLAPMLSGLGVEM</sequence>
<feature type="domain" description="Chorismate-utilising enzyme C-terminal" evidence="6">
    <location>
        <begin position="182"/>
        <end position="439"/>
    </location>
</feature>
<dbReference type="Pfam" id="PF00425">
    <property type="entry name" value="Chorismate_bind"/>
    <property type="match status" value="1"/>
</dbReference>
<dbReference type="InterPro" id="IPR005801">
    <property type="entry name" value="ADC_synthase"/>
</dbReference>
<dbReference type="PANTHER" id="PTHR42839">
    <property type="entry name" value="ISOCHORISMATE SYNTHASE ENTC"/>
    <property type="match status" value="1"/>
</dbReference>
<dbReference type="Gene3D" id="3.60.120.10">
    <property type="entry name" value="Anthranilate synthase"/>
    <property type="match status" value="1"/>
</dbReference>